<feature type="signal peptide" evidence="2">
    <location>
        <begin position="1"/>
        <end position="40"/>
    </location>
</feature>
<accession>A0ABS6ZDG5</accession>
<keyword evidence="2" id="KW-0732">Signal</keyword>
<name>A0ABS6ZDG5_9ACTN</name>
<dbReference type="RefSeq" id="WP_219670699.1">
    <property type="nucleotide sequence ID" value="NZ_WTFF01000298.1"/>
</dbReference>
<evidence type="ECO:0000313" key="4">
    <source>
        <dbReference type="Proteomes" id="UP000812013"/>
    </source>
</evidence>
<comment type="caution">
    <text evidence="3">The sequence shown here is derived from an EMBL/GenBank/DDBJ whole genome shotgun (WGS) entry which is preliminary data.</text>
</comment>
<keyword evidence="4" id="KW-1185">Reference proteome</keyword>
<evidence type="ECO:0008006" key="5">
    <source>
        <dbReference type="Google" id="ProtNLM"/>
    </source>
</evidence>
<gene>
    <name evidence="3" type="ORF">GPJ59_29010</name>
</gene>
<organism evidence="3 4">
    <name type="scientific">Streptomyces bambusae</name>
    <dbReference type="NCBI Taxonomy" id="1550616"/>
    <lineage>
        <taxon>Bacteria</taxon>
        <taxon>Bacillati</taxon>
        <taxon>Actinomycetota</taxon>
        <taxon>Actinomycetes</taxon>
        <taxon>Kitasatosporales</taxon>
        <taxon>Streptomycetaceae</taxon>
        <taxon>Streptomyces</taxon>
    </lineage>
</organism>
<dbReference type="PROSITE" id="PS51257">
    <property type="entry name" value="PROKAR_LIPOPROTEIN"/>
    <property type="match status" value="1"/>
</dbReference>
<feature type="chain" id="PRO_5047094980" description="Lipoprotein" evidence="2">
    <location>
        <begin position="41"/>
        <end position="224"/>
    </location>
</feature>
<protein>
    <recommendedName>
        <fullName evidence="5">Lipoprotein</fullName>
    </recommendedName>
</protein>
<evidence type="ECO:0000256" key="1">
    <source>
        <dbReference type="SAM" id="MobiDB-lite"/>
    </source>
</evidence>
<dbReference type="EMBL" id="WTFF01000298">
    <property type="protein sequence ID" value="MBW5485802.1"/>
    <property type="molecule type" value="Genomic_DNA"/>
</dbReference>
<evidence type="ECO:0000256" key="2">
    <source>
        <dbReference type="SAM" id="SignalP"/>
    </source>
</evidence>
<feature type="region of interest" description="Disordered" evidence="1">
    <location>
        <begin position="39"/>
        <end position="80"/>
    </location>
</feature>
<dbReference type="InterPro" id="IPR006311">
    <property type="entry name" value="TAT_signal"/>
</dbReference>
<reference evidence="3 4" key="1">
    <citation type="submission" date="2019-12" db="EMBL/GenBank/DDBJ databases">
        <title>Genome sequence of Streptomyces bambusae.</title>
        <authorList>
            <person name="Bansal K."/>
            <person name="Choksket S."/>
            <person name="Korpole S."/>
            <person name="Patil P.B."/>
        </authorList>
    </citation>
    <scope>NUCLEOTIDE SEQUENCE [LARGE SCALE GENOMIC DNA]</scope>
    <source>
        <strain evidence="3 4">SK60</strain>
    </source>
</reference>
<dbReference type="PROSITE" id="PS51318">
    <property type="entry name" value="TAT"/>
    <property type="match status" value="1"/>
</dbReference>
<dbReference type="Proteomes" id="UP000812013">
    <property type="component" value="Unassembled WGS sequence"/>
</dbReference>
<evidence type="ECO:0000313" key="3">
    <source>
        <dbReference type="EMBL" id="MBW5485802.1"/>
    </source>
</evidence>
<sequence>MTLRNIRAAARAVGRRTALRYLALGAGGALLAACTGKEHAAGPASSPSSSAGTPAPATSPSPSASPAGSPSASASAPAAGPSGITGRAFAEFVKGAWAIRTTLPGSGPGGRKADGRATIGADGSWSIVWTGALTGTWTGRWSLTRGRLDLKVLTGPREIADPDTSFAQNVPETVDGPVSRTLPWYPLGANDMFGRLEIAYNGGELRIRHLDLSGAMSIHMCSRT</sequence>
<proteinExistence type="predicted"/>